<reference evidence="2" key="2">
    <citation type="submission" date="2017-06" db="EMBL/GenBank/DDBJ databases">
        <title>WGS assembly of Brachypodium distachyon.</title>
        <authorList>
            <consortium name="The International Brachypodium Initiative"/>
            <person name="Lucas S."/>
            <person name="Harmon-Smith M."/>
            <person name="Lail K."/>
            <person name="Tice H."/>
            <person name="Grimwood J."/>
            <person name="Bruce D."/>
            <person name="Barry K."/>
            <person name="Shu S."/>
            <person name="Lindquist E."/>
            <person name="Wang M."/>
            <person name="Pitluck S."/>
            <person name="Vogel J.P."/>
            <person name="Garvin D.F."/>
            <person name="Mockler T.C."/>
            <person name="Schmutz J."/>
            <person name="Rokhsar D."/>
            <person name="Bevan M.W."/>
        </authorList>
    </citation>
    <scope>NUCLEOTIDE SEQUENCE</scope>
    <source>
        <strain evidence="2">Bd21</strain>
    </source>
</reference>
<dbReference type="PANTHER" id="PTHR34660:SF7">
    <property type="entry name" value="DNA LIGASE-LIKE PROTEIN"/>
    <property type="match status" value="1"/>
</dbReference>
<sequence length="426" mass="47208">MLQKEREKADRKKEKKNGKKSFHQGGGETSKHSKRTHKKRRHEDISLADLESRRASKESAEQLENSGLSEEHGAPCFIQTAAHGSPESSQDSSKRRKVILPSPSQNKNGNILRIKIKRDQEFPAATLNNSRVQQMVRGPSPLSKQIAVRPHHREVIVKSEATAAVLKQVDVQPPPVKILQRVESSTTSNVVPKVDPVIAPKIMKQIDPWLSLEAATVRLEPTPSKVIGSAGTLPTKLSPAAQVFQRVDPPVPSIGLQRDAPSSSAMVLQKETSPVAFRQPDVQLPFLPQQSDVPIETLIKQQQPNTSLPIEEPSFSGRKTDKGAVPEIKQSKSDRKKNRKAEKKERKFGDLFVTWNPPSFEMEDTGDGDQDWLLGSARKPDASVSCCTASDGSVPFQSVSQQFSLQPRAIHLPDLHVYQMPYVVPF</sequence>
<dbReference type="Gramene" id="KQK22632">
    <property type="protein sequence ID" value="KQK22632"/>
    <property type="gene ID" value="BRADI_1g68500v3"/>
</dbReference>
<dbReference type="OrthoDB" id="778084at2759"/>
<proteinExistence type="predicted"/>
<dbReference type="AlphaFoldDB" id="A0A0Q3HIH4"/>
<dbReference type="EMBL" id="CM000880">
    <property type="protein sequence ID" value="KQK22632.1"/>
    <property type="molecule type" value="Genomic_DNA"/>
</dbReference>
<reference evidence="3" key="3">
    <citation type="submission" date="2018-08" db="UniProtKB">
        <authorList>
            <consortium name="EnsemblPlants"/>
        </authorList>
    </citation>
    <scope>IDENTIFICATION</scope>
    <source>
        <strain evidence="3">cv. Bd21</strain>
    </source>
</reference>
<gene>
    <name evidence="2" type="ORF">BRADI_1g68500v3</name>
</gene>
<reference evidence="2 3" key="1">
    <citation type="journal article" date="2010" name="Nature">
        <title>Genome sequencing and analysis of the model grass Brachypodium distachyon.</title>
        <authorList>
            <consortium name="International Brachypodium Initiative"/>
        </authorList>
    </citation>
    <scope>NUCLEOTIDE SEQUENCE [LARGE SCALE GENOMIC DNA]</scope>
    <source>
        <strain evidence="2 3">Bd21</strain>
    </source>
</reference>
<keyword evidence="4" id="KW-1185">Reference proteome</keyword>
<accession>A0A0Q3HIH4</accession>
<protein>
    <submittedName>
        <fullName evidence="2 3">Uncharacterized protein</fullName>
    </submittedName>
</protein>
<dbReference type="InParanoid" id="A0A0Q3HIH4"/>
<dbReference type="EnsemblPlants" id="KQK22632">
    <property type="protein sequence ID" value="KQK22632"/>
    <property type="gene ID" value="BRADI_1g68500v3"/>
</dbReference>
<feature type="region of interest" description="Disordered" evidence="1">
    <location>
        <begin position="299"/>
        <end position="345"/>
    </location>
</feature>
<feature type="compositionally biased region" description="Basic residues" evidence="1">
    <location>
        <begin position="32"/>
        <end position="41"/>
    </location>
</feature>
<evidence type="ECO:0000256" key="1">
    <source>
        <dbReference type="SAM" id="MobiDB-lite"/>
    </source>
</evidence>
<dbReference type="STRING" id="15368.A0A0Q3HIH4"/>
<feature type="compositionally biased region" description="Polar residues" evidence="1">
    <location>
        <begin position="299"/>
        <end position="308"/>
    </location>
</feature>
<dbReference type="PANTHER" id="PTHR34660">
    <property type="entry name" value="MYB-LIKE PROTEIN X"/>
    <property type="match status" value="1"/>
</dbReference>
<feature type="compositionally biased region" description="Basic and acidic residues" evidence="1">
    <location>
        <begin position="42"/>
        <end position="60"/>
    </location>
</feature>
<feature type="compositionally biased region" description="Basic and acidic residues" evidence="1">
    <location>
        <begin position="1"/>
        <end position="12"/>
    </location>
</feature>
<dbReference type="Proteomes" id="UP000008810">
    <property type="component" value="Chromosome 1"/>
</dbReference>
<name>A0A0Q3HIH4_BRADI</name>
<evidence type="ECO:0000313" key="3">
    <source>
        <dbReference type="EnsemblPlants" id="KQK22632"/>
    </source>
</evidence>
<feature type="compositionally biased region" description="Basic and acidic residues" evidence="1">
    <location>
        <begin position="318"/>
        <end position="333"/>
    </location>
</feature>
<organism evidence="2">
    <name type="scientific">Brachypodium distachyon</name>
    <name type="common">Purple false brome</name>
    <name type="synonym">Trachynia distachya</name>
    <dbReference type="NCBI Taxonomy" id="15368"/>
    <lineage>
        <taxon>Eukaryota</taxon>
        <taxon>Viridiplantae</taxon>
        <taxon>Streptophyta</taxon>
        <taxon>Embryophyta</taxon>
        <taxon>Tracheophyta</taxon>
        <taxon>Spermatophyta</taxon>
        <taxon>Magnoliopsida</taxon>
        <taxon>Liliopsida</taxon>
        <taxon>Poales</taxon>
        <taxon>Poaceae</taxon>
        <taxon>BOP clade</taxon>
        <taxon>Pooideae</taxon>
        <taxon>Stipodae</taxon>
        <taxon>Brachypodieae</taxon>
        <taxon>Brachypodium</taxon>
    </lineage>
</organism>
<evidence type="ECO:0000313" key="4">
    <source>
        <dbReference type="Proteomes" id="UP000008810"/>
    </source>
</evidence>
<feature type="region of interest" description="Disordered" evidence="1">
    <location>
        <begin position="1"/>
        <end position="110"/>
    </location>
</feature>
<evidence type="ECO:0000313" key="2">
    <source>
        <dbReference type="EMBL" id="KQK22632.1"/>
    </source>
</evidence>
<feature type="compositionally biased region" description="Basic residues" evidence="1">
    <location>
        <begin position="13"/>
        <end position="22"/>
    </location>
</feature>
<dbReference type="ExpressionAtlas" id="A0A0Q3HIH4">
    <property type="expression patterns" value="baseline and differential"/>
</dbReference>